<dbReference type="RefSeq" id="WP_092703164.1">
    <property type="nucleotide sequence ID" value="NZ_FNFC01000010.1"/>
</dbReference>
<evidence type="ECO:0000313" key="6">
    <source>
        <dbReference type="Proteomes" id="UP000198856"/>
    </source>
</evidence>
<name>A0A1G8X7I1_9EURY</name>
<evidence type="ECO:0000313" key="5">
    <source>
        <dbReference type="EMBL" id="SDJ86618.1"/>
    </source>
</evidence>
<dbReference type="Proteomes" id="UP000198856">
    <property type="component" value="Unassembled WGS sequence"/>
</dbReference>
<evidence type="ECO:0000256" key="2">
    <source>
        <dbReference type="ARBA" id="ARBA00023125"/>
    </source>
</evidence>
<evidence type="ECO:0000256" key="3">
    <source>
        <dbReference type="ARBA" id="ARBA00023172"/>
    </source>
</evidence>
<dbReference type="OrthoDB" id="24728at2157"/>
<dbReference type="InterPro" id="IPR036162">
    <property type="entry name" value="Resolvase-like_N_sf"/>
</dbReference>
<feature type="domain" description="Resolvase/invertase-type recombinase catalytic" evidence="4">
    <location>
        <begin position="19"/>
        <end position="160"/>
    </location>
</feature>
<reference evidence="5 6" key="1">
    <citation type="submission" date="2016-10" db="EMBL/GenBank/DDBJ databases">
        <authorList>
            <person name="de Groot N.N."/>
        </authorList>
    </citation>
    <scope>NUCLEOTIDE SEQUENCE [LARGE SCALE GENOMIC DNA]</scope>
    <source>
        <strain evidence="5 6">IBRC-M10015</strain>
    </source>
</reference>
<dbReference type="GO" id="GO:0015074">
    <property type="term" value="P:DNA integration"/>
    <property type="evidence" value="ECO:0007669"/>
    <property type="project" value="UniProtKB-KW"/>
</dbReference>
<dbReference type="PANTHER" id="PTHR30461">
    <property type="entry name" value="DNA-INVERTASE FROM LAMBDOID PROPHAGE"/>
    <property type="match status" value="1"/>
</dbReference>
<sequence>MTETGIDPGTDTDLSGDETIAGYIRVSTSDQDAGRQRDSIEATYGEGNIEWYADLGESGADATRPEYQRLQDDIESGEIDVLAAHELDRLGRSFSELASFVDFCDEHDVGIDLVNQPVDTTGDSWMGEMMLNMLIVFADAERAMIQDRVTQGVKKTMAEGKHVGRPPLGYDVDEEGFLVQNEEFGRVQQFIREVKKGRPKRPTARAFGIPEGSVQSVLANSEEHYDIPFENDSWKVDRARVEAGEKELEPLKLDE</sequence>
<gene>
    <name evidence="5" type="ORF">SAMN05216226_110153</name>
</gene>
<evidence type="ECO:0000256" key="1">
    <source>
        <dbReference type="ARBA" id="ARBA00022908"/>
    </source>
</evidence>
<dbReference type="GO" id="GO:0003677">
    <property type="term" value="F:DNA binding"/>
    <property type="evidence" value="ECO:0007669"/>
    <property type="project" value="UniProtKB-KW"/>
</dbReference>
<dbReference type="PROSITE" id="PS51736">
    <property type="entry name" value="RECOMBINASES_3"/>
    <property type="match status" value="1"/>
</dbReference>
<keyword evidence="2" id="KW-0238">DNA-binding</keyword>
<keyword evidence="1" id="KW-0229">DNA integration</keyword>
<keyword evidence="3" id="KW-0233">DNA recombination</keyword>
<proteinExistence type="predicted"/>
<evidence type="ECO:0000259" key="4">
    <source>
        <dbReference type="PROSITE" id="PS51736"/>
    </source>
</evidence>
<accession>A0A1G8X7I1</accession>
<dbReference type="AlphaFoldDB" id="A0A1G8X7I1"/>
<dbReference type="Gene3D" id="3.40.50.1390">
    <property type="entry name" value="Resolvase, N-terminal catalytic domain"/>
    <property type="match status" value="1"/>
</dbReference>
<dbReference type="PANTHER" id="PTHR30461:SF2">
    <property type="entry name" value="SERINE RECOMBINASE PINE-RELATED"/>
    <property type="match status" value="1"/>
</dbReference>
<dbReference type="InterPro" id="IPR050639">
    <property type="entry name" value="SSR_resolvase"/>
</dbReference>
<dbReference type="SUPFAM" id="SSF53041">
    <property type="entry name" value="Resolvase-like"/>
    <property type="match status" value="1"/>
</dbReference>
<dbReference type="CDD" id="cd03768">
    <property type="entry name" value="SR_ResInv"/>
    <property type="match status" value="1"/>
</dbReference>
<organism evidence="5 6">
    <name type="scientific">Halovenus aranensis</name>
    <dbReference type="NCBI Taxonomy" id="890420"/>
    <lineage>
        <taxon>Archaea</taxon>
        <taxon>Methanobacteriati</taxon>
        <taxon>Methanobacteriota</taxon>
        <taxon>Stenosarchaea group</taxon>
        <taxon>Halobacteria</taxon>
        <taxon>Halobacteriales</taxon>
        <taxon>Haloarculaceae</taxon>
        <taxon>Halovenus</taxon>
    </lineage>
</organism>
<dbReference type="InterPro" id="IPR006118">
    <property type="entry name" value="Recombinase_CS"/>
</dbReference>
<dbReference type="EMBL" id="FNFC01000010">
    <property type="protein sequence ID" value="SDJ86618.1"/>
    <property type="molecule type" value="Genomic_DNA"/>
</dbReference>
<dbReference type="PROSITE" id="PS00397">
    <property type="entry name" value="RECOMBINASES_1"/>
    <property type="match status" value="1"/>
</dbReference>
<dbReference type="InterPro" id="IPR006119">
    <property type="entry name" value="Resolv_N"/>
</dbReference>
<dbReference type="SMART" id="SM00857">
    <property type="entry name" value="Resolvase"/>
    <property type="match status" value="1"/>
</dbReference>
<dbReference type="STRING" id="890420.SAMN05216226_110153"/>
<keyword evidence="6" id="KW-1185">Reference proteome</keyword>
<dbReference type="Pfam" id="PF00239">
    <property type="entry name" value="Resolvase"/>
    <property type="match status" value="1"/>
</dbReference>
<dbReference type="GO" id="GO:0000150">
    <property type="term" value="F:DNA strand exchange activity"/>
    <property type="evidence" value="ECO:0007669"/>
    <property type="project" value="InterPro"/>
</dbReference>
<protein>
    <submittedName>
        <fullName evidence="5">Site-specific DNA recombinase</fullName>
    </submittedName>
</protein>